<dbReference type="EMBL" id="VEPZ02000964">
    <property type="protein sequence ID" value="KAE8707446.1"/>
    <property type="molecule type" value="Genomic_DNA"/>
</dbReference>
<dbReference type="GO" id="GO:0005634">
    <property type="term" value="C:nucleus"/>
    <property type="evidence" value="ECO:0007669"/>
    <property type="project" value="UniProtKB-SubCell"/>
</dbReference>
<keyword evidence="7" id="KW-1185">Reference proteome</keyword>
<evidence type="ECO:0000313" key="6">
    <source>
        <dbReference type="EMBL" id="KAE8707446.1"/>
    </source>
</evidence>
<comment type="subcellular location">
    <subcellularLocation>
        <location evidence="1 4">Nucleus</location>
    </subcellularLocation>
</comment>
<dbReference type="Pfam" id="PF16135">
    <property type="entry name" value="TDBD"/>
    <property type="match status" value="1"/>
</dbReference>
<dbReference type="GO" id="GO:0045892">
    <property type="term" value="P:negative regulation of DNA-templated transcription"/>
    <property type="evidence" value="ECO:0007669"/>
    <property type="project" value="TreeGrafter"/>
</dbReference>
<evidence type="ECO:0000313" key="7">
    <source>
        <dbReference type="Proteomes" id="UP000436088"/>
    </source>
</evidence>
<comment type="function">
    <text evidence="4">Acts as a negative regulator of abscisic acid (ABA) response.</text>
</comment>
<accession>A0A6A3AT44</accession>
<organism evidence="6 7">
    <name type="scientific">Hibiscus syriacus</name>
    <name type="common">Rose of Sharon</name>
    <dbReference type="NCBI Taxonomy" id="106335"/>
    <lineage>
        <taxon>Eukaryota</taxon>
        <taxon>Viridiplantae</taxon>
        <taxon>Streptophyta</taxon>
        <taxon>Embryophyta</taxon>
        <taxon>Tracheophyta</taxon>
        <taxon>Spermatophyta</taxon>
        <taxon>Magnoliopsida</taxon>
        <taxon>eudicotyledons</taxon>
        <taxon>Gunneridae</taxon>
        <taxon>Pentapetalae</taxon>
        <taxon>rosids</taxon>
        <taxon>malvids</taxon>
        <taxon>Malvales</taxon>
        <taxon>Malvaceae</taxon>
        <taxon>Malvoideae</taxon>
        <taxon>Hibiscus</taxon>
    </lineage>
</organism>
<evidence type="ECO:0000256" key="2">
    <source>
        <dbReference type="ARBA" id="ARBA00006081"/>
    </source>
</evidence>
<evidence type="ECO:0000256" key="1">
    <source>
        <dbReference type="ARBA" id="ARBA00004123"/>
    </source>
</evidence>
<feature type="domain" description="Tify" evidence="5">
    <location>
        <begin position="257"/>
        <end position="288"/>
    </location>
</feature>
<dbReference type="InterPro" id="IPR031307">
    <property type="entry name" value="Ninja_fam"/>
</dbReference>
<dbReference type="GO" id="GO:0007165">
    <property type="term" value="P:signal transduction"/>
    <property type="evidence" value="ECO:0007669"/>
    <property type="project" value="InterPro"/>
</dbReference>
<reference evidence="6" key="1">
    <citation type="submission" date="2019-09" db="EMBL/GenBank/DDBJ databases">
        <title>Draft genome information of white flower Hibiscus syriacus.</title>
        <authorList>
            <person name="Kim Y.-M."/>
        </authorList>
    </citation>
    <scope>NUCLEOTIDE SEQUENCE [LARGE SCALE GENOMIC DNA]</scope>
    <source>
        <strain evidence="6">YM2019G1</strain>
    </source>
</reference>
<dbReference type="PANTHER" id="PTHR31413:SF43">
    <property type="entry name" value="NINJA-FAMILY PROTEIN"/>
    <property type="match status" value="1"/>
</dbReference>
<dbReference type="Proteomes" id="UP000436088">
    <property type="component" value="Unassembled WGS sequence"/>
</dbReference>
<evidence type="ECO:0000256" key="3">
    <source>
        <dbReference type="ARBA" id="ARBA00023242"/>
    </source>
</evidence>
<sequence>MAEAKVIIEDKVEQQPPIQFFRGFAFENHVLNQTQDSFPGPDLNLRLSLGGIYGTGNYSTEQKPLTRSSSIPGKMVILKRSSIEQVENTTPKSYLPMPRSCSLPVEVERSRRVVNIKELRMMKRAEAKRRAEEKHRNAMKGTDKERFLTAAPAEAAATNPALNTAIDNIHKGLGAPSSSNLMKSELGITSGAGNLVKLELKETESENAAKKAKLSSRMLQDDGMAVMNAMPTVTTTGPDGRKIEGFLYKYTKEQVIIVCVCHGHFLSPEEFVKHAGGMDVANPMKHIKVKACNISIIALLYNHRNIIQ</sequence>
<comment type="similarity">
    <text evidence="2 4">Belongs to the Ninja family.</text>
</comment>
<proteinExistence type="inferred from homology"/>
<dbReference type="AlphaFoldDB" id="A0A6A3AT44"/>
<protein>
    <recommendedName>
        <fullName evidence="4">Ninja-family protein</fullName>
    </recommendedName>
    <alternativeName>
        <fullName evidence="4">ABI-binding protein</fullName>
    </alternativeName>
</protein>
<keyword evidence="3 4" id="KW-0539">Nucleus</keyword>
<comment type="caution">
    <text evidence="6">The sequence shown here is derived from an EMBL/GenBank/DDBJ whole genome shotgun (WGS) entry which is preliminary data.</text>
</comment>
<name>A0A6A3AT44_HIBSY</name>
<dbReference type="PANTHER" id="PTHR31413">
    <property type="entry name" value="AFP HOMOLOG 2"/>
    <property type="match status" value="1"/>
</dbReference>
<evidence type="ECO:0000259" key="5">
    <source>
        <dbReference type="Pfam" id="PF16135"/>
    </source>
</evidence>
<evidence type="ECO:0000256" key="4">
    <source>
        <dbReference type="RuleBase" id="RU369029"/>
    </source>
</evidence>
<gene>
    <name evidence="6" type="ORF">F3Y22_tig00110384pilonHSYRG00905</name>
</gene>
<dbReference type="InterPro" id="IPR032308">
    <property type="entry name" value="TDBD"/>
</dbReference>